<sequence length="124" mass="13976">MQAKTSYLRRYFSAARVVKQKGPNTNVTPHNPEHRGGMVDFGFASTFNMGYEGFSKPLPLKRSNPIYGNRNEFLWLLAGVTLIGSVISQRKNTEEALRKEVKTTNRYALLPLGAGSRQLSKWTL</sequence>
<evidence type="ECO:0000313" key="2">
    <source>
        <dbReference type="Proteomes" id="UP000039865"/>
    </source>
</evidence>
<organism evidence="1 2">
    <name type="scientific">Stylonychia lemnae</name>
    <name type="common">Ciliate</name>
    <dbReference type="NCBI Taxonomy" id="5949"/>
    <lineage>
        <taxon>Eukaryota</taxon>
        <taxon>Sar</taxon>
        <taxon>Alveolata</taxon>
        <taxon>Ciliophora</taxon>
        <taxon>Intramacronucleata</taxon>
        <taxon>Spirotrichea</taxon>
        <taxon>Stichotrichia</taxon>
        <taxon>Sporadotrichida</taxon>
        <taxon>Oxytrichidae</taxon>
        <taxon>Stylonychinae</taxon>
        <taxon>Stylonychia</taxon>
    </lineage>
</organism>
<name>A0A078ADU0_STYLE</name>
<reference evidence="1 2" key="1">
    <citation type="submission" date="2014-06" db="EMBL/GenBank/DDBJ databases">
        <authorList>
            <person name="Swart Estienne"/>
        </authorList>
    </citation>
    <scope>NUCLEOTIDE SEQUENCE [LARGE SCALE GENOMIC DNA]</scope>
    <source>
        <strain evidence="1 2">130c</strain>
    </source>
</reference>
<dbReference type="Proteomes" id="UP000039865">
    <property type="component" value="Unassembled WGS sequence"/>
</dbReference>
<protein>
    <submittedName>
        <fullName evidence="1">Uncharacterized protein</fullName>
    </submittedName>
</protein>
<proteinExistence type="predicted"/>
<accession>A0A078ADU0</accession>
<evidence type="ECO:0000313" key="1">
    <source>
        <dbReference type="EMBL" id="CDW80375.1"/>
    </source>
</evidence>
<dbReference type="AlphaFoldDB" id="A0A078ADU0"/>
<dbReference type="InParanoid" id="A0A078ADU0"/>
<gene>
    <name evidence="1" type="primary">Contig12871.g13734</name>
    <name evidence="1" type="ORF">STYLEM_9373</name>
</gene>
<keyword evidence="2" id="KW-1185">Reference proteome</keyword>
<dbReference type="EMBL" id="CCKQ01008912">
    <property type="protein sequence ID" value="CDW80375.1"/>
    <property type="molecule type" value="Genomic_DNA"/>
</dbReference>